<organism evidence="2 3">
    <name type="scientific">Knipowitschia caucasica</name>
    <name type="common">Caucasian dwarf goby</name>
    <name type="synonym">Pomatoschistus caucasicus</name>
    <dbReference type="NCBI Taxonomy" id="637954"/>
    <lineage>
        <taxon>Eukaryota</taxon>
        <taxon>Metazoa</taxon>
        <taxon>Chordata</taxon>
        <taxon>Craniata</taxon>
        <taxon>Vertebrata</taxon>
        <taxon>Euteleostomi</taxon>
        <taxon>Actinopterygii</taxon>
        <taxon>Neopterygii</taxon>
        <taxon>Teleostei</taxon>
        <taxon>Neoteleostei</taxon>
        <taxon>Acanthomorphata</taxon>
        <taxon>Gobiaria</taxon>
        <taxon>Gobiiformes</taxon>
        <taxon>Gobioidei</taxon>
        <taxon>Gobiidae</taxon>
        <taxon>Gobiinae</taxon>
        <taxon>Knipowitschia</taxon>
    </lineage>
</organism>
<name>A0AAV2MA87_KNICA</name>
<feature type="compositionally biased region" description="Basic and acidic residues" evidence="1">
    <location>
        <begin position="72"/>
        <end position="88"/>
    </location>
</feature>
<evidence type="ECO:0000256" key="1">
    <source>
        <dbReference type="SAM" id="MobiDB-lite"/>
    </source>
</evidence>
<proteinExistence type="predicted"/>
<feature type="region of interest" description="Disordered" evidence="1">
    <location>
        <begin position="71"/>
        <end position="102"/>
    </location>
</feature>
<evidence type="ECO:0000313" key="2">
    <source>
        <dbReference type="EMBL" id="CAL1610099.1"/>
    </source>
</evidence>
<dbReference type="AlphaFoldDB" id="A0AAV2MA87"/>
<dbReference type="Proteomes" id="UP001497482">
    <property type="component" value="Chromosome 7"/>
</dbReference>
<feature type="region of interest" description="Disordered" evidence="1">
    <location>
        <begin position="1"/>
        <end position="35"/>
    </location>
</feature>
<evidence type="ECO:0000313" key="3">
    <source>
        <dbReference type="Proteomes" id="UP001497482"/>
    </source>
</evidence>
<gene>
    <name evidence="2" type="ORF">KC01_LOCUS36762</name>
</gene>
<dbReference type="EMBL" id="OZ035829">
    <property type="protein sequence ID" value="CAL1610099.1"/>
    <property type="molecule type" value="Genomic_DNA"/>
</dbReference>
<accession>A0AAV2MA87</accession>
<keyword evidence="3" id="KW-1185">Reference proteome</keyword>
<sequence>MTPRPLTVFPDSLHRASVSPLSPPPPRLPHASPLHLPAPSTIGLYGLIVSAARLILWPLIQRAHPSTRLFRQRTDLCHPRGPEPEPLKPKGGGGGEGGERGR</sequence>
<protein>
    <submittedName>
        <fullName evidence="2">Uncharacterized protein</fullName>
    </submittedName>
</protein>
<reference evidence="2 3" key="1">
    <citation type="submission" date="2024-04" db="EMBL/GenBank/DDBJ databases">
        <authorList>
            <person name="Waldvogel A.-M."/>
            <person name="Schoenle A."/>
        </authorList>
    </citation>
    <scope>NUCLEOTIDE SEQUENCE [LARGE SCALE GENOMIC DNA]</scope>
</reference>